<dbReference type="Proteomes" id="UP001141552">
    <property type="component" value="Unassembled WGS sequence"/>
</dbReference>
<keyword evidence="2" id="KW-0472">Membrane</keyword>
<accession>A0A9Q0JSE3</accession>
<evidence type="ECO:0000259" key="3">
    <source>
        <dbReference type="Pfam" id="PF20428"/>
    </source>
</evidence>
<feature type="region of interest" description="Disordered" evidence="1">
    <location>
        <begin position="114"/>
        <end position="161"/>
    </location>
</feature>
<dbReference type="PANTHER" id="PTHR45923">
    <property type="entry name" value="PROTEIN SEY1"/>
    <property type="match status" value="1"/>
</dbReference>
<dbReference type="InterPro" id="IPR008803">
    <property type="entry name" value="RHD3/Sey1"/>
</dbReference>
<keyword evidence="2" id="KW-1133">Transmembrane helix</keyword>
<feature type="transmembrane region" description="Helical" evidence="2">
    <location>
        <begin position="32"/>
        <end position="51"/>
    </location>
</feature>
<feature type="domain" description="Sey1/RHD3-like three-helix bundle" evidence="3">
    <location>
        <begin position="25"/>
        <end position="112"/>
    </location>
</feature>
<proteinExistence type="predicted"/>
<gene>
    <name evidence="4" type="ORF">Tsubulata_037496</name>
</gene>
<dbReference type="GO" id="GO:0016320">
    <property type="term" value="P:endoplasmic reticulum membrane fusion"/>
    <property type="evidence" value="ECO:0007669"/>
    <property type="project" value="TreeGrafter"/>
</dbReference>
<dbReference type="Pfam" id="PF20428">
    <property type="entry name" value="Sey1_3HB"/>
    <property type="match status" value="1"/>
</dbReference>
<feature type="transmembrane region" description="Helical" evidence="2">
    <location>
        <begin position="58"/>
        <end position="75"/>
    </location>
</feature>
<evidence type="ECO:0000256" key="2">
    <source>
        <dbReference type="SAM" id="Phobius"/>
    </source>
</evidence>
<keyword evidence="5" id="KW-1185">Reference proteome</keyword>
<dbReference type="OrthoDB" id="1597724at2759"/>
<organism evidence="4 5">
    <name type="scientific">Turnera subulata</name>
    <dbReference type="NCBI Taxonomy" id="218843"/>
    <lineage>
        <taxon>Eukaryota</taxon>
        <taxon>Viridiplantae</taxon>
        <taxon>Streptophyta</taxon>
        <taxon>Embryophyta</taxon>
        <taxon>Tracheophyta</taxon>
        <taxon>Spermatophyta</taxon>
        <taxon>Magnoliopsida</taxon>
        <taxon>eudicotyledons</taxon>
        <taxon>Gunneridae</taxon>
        <taxon>Pentapetalae</taxon>
        <taxon>rosids</taxon>
        <taxon>fabids</taxon>
        <taxon>Malpighiales</taxon>
        <taxon>Passifloraceae</taxon>
        <taxon>Turnera</taxon>
    </lineage>
</organism>
<evidence type="ECO:0000313" key="4">
    <source>
        <dbReference type="EMBL" id="KAJ4851025.1"/>
    </source>
</evidence>
<reference evidence="4" key="2">
    <citation type="journal article" date="2023" name="Plants (Basel)">
        <title>Annotation of the Turnera subulata (Passifloraceae) Draft Genome Reveals the S-Locus Evolved after the Divergence of Turneroideae from Passifloroideae in a Stepwise Manner.</title>
        <authorList>
            <person name="Henning P.M."/>
            <person name="Roalson E.H."/>
            <person name="Mir W."/>
            <person name="McCubbin A.G."/>
            <person name="Shore J.S."/>
        </authorList>
    </citation>
    <scope>NUCLEOTIDE SEQUENCE</scope>
    <source>
        <strain evidence="4">F60SS</strain>
    </source>
</reference>
<feature type="compositionally biased region" description="Low complexity" evidence="1">
    <location>
        <begin position="135"/>
        <end position="161"/>
    </location>
</feature>
<dbReference type="GO" id="GO:0005783">
    <property type="term" value="C:endoplasmic reticulum"/>
    <property type="evidence" value="ECO:0007669"/>
    <property type="project" value="TreeGrafter"/>
</dbReference>
<evidence type="ECO:0000256" key="1">
    <source>
        <dbReference type="SAM" id="MobiDB-lite"/>
    </source>
</evidence>
<evidence type="ECO:0000313" key="5">
    <source>
        <dbReference type="Proteomes" id="UP001141552"/>
    </source>
</evidence>
<dbReference type="AlphaFoldDB" id="A0A9Q0JSE3"/>
<reference evidence="4" key="1">
    <citation type="submission" date="2022-02" db="EMBL/GenBank/DDBJ databases">
        <authorList>
            <person name="Henning P.M."/>
            <person name="McCubbin A.G."/>
            <person name="Shore J.S."/>
        </authorList>
    </citation>
    <scope>NUCLEOTIDE SEQUENCE</scope>
    <source>
        <strain evidence="4">F60SS</strain>
        <tissue evidence="4">Leaves</tissue>
    </source>
</reference>
<dbReference type="EMBL" id="JAKUCV010000158">
    <property type="protein sequence ID" value="KAJ4851025.1"/>
    <property type="molecule type" value="Genomic_DNA"/>
</dbReference>
<dbReference type="InterPro" id="IPR046758">
    <property type="entry name" value="Sey1/RHD3-like_3HB"/>
</dbReference>
<protein>
    <recommendedName>
        <fullName evidence="3">Sey1/RHD3-like three-helix bundle domain-containing protein</fullName>
    </recommendedName>
</protein>
<comment type="caution">
    <text evidence="4">The sequence shown here is derived from an EMBL/GenBank/DDBJ whole genome shotgun (WGS) entry which is preliminary data.</text>
</comment>
<dbReference type="GO" id="GO:0003924">
    <property type="term" value="F:GTPase activity"/>
    <property type="evidence" value="ECO:0007669"/>
    <property type="project" value="TreeGrafter"/>
</dbReference>
<name>A0A9Q0JSE3_9ROSI</name>
<keyword evidence="2" id="KW-0812">Transmembrane</keyword>
<dbReference type="PANTHER" id="PTHR45923:SF2">
    <property type="entry name" value="PROTEIN SEY1"/>
    <property type="match status" value="1"/>
</dbReference>
<sequence length="161" mass="17747">MNMSIFGGCSMHPINFLSFFGFQEAHKRSNNWLPPPWAILALLVLGFNEFMTLLRNPLWLFFIFILFLLAKALWVQLDIAGEFQHGALPGLISLSTKFLPTVMNILKKLAEEGQKVAEEPQRNPMPASKAFHNGGYSNSDAMSSASSGVTSAGNSSPLKDD</sequence>